<dbReference type="GO" id="GO:0006508">
    <property type="term" value="P:proteolysis"/>
    <property type="evidence" value="ECO:0007669"/>
    <property type="project" value="UniProtKB-KW"/>
</dbReference>
<feature type="region of interest" description="Disordered" evidence="4">
    <location>
        <begin position="529"/>
        <end position="558"/>
    </location>
</feature>
<accession>A0A7G2EAC8</accession>
<feature type="region of interest" description="Disordered" evidence="4">
    <location>
        <begin position="388"/>
        <end position="452"/>
    </location>
</feature>
<feature type="compositionally biased region" description="Low complexity" evidence="4">
    <location>
        <begin position="405"/>
        <end position="415"/>
    </location>
</feature>
<dbReference type="Pfam" id="PF09331">
    <property type="entry name" value="DUF1985"/>
    <property type="match status" value="1"/>
</dbReference>
<protein>
    <submittedName>
        <fullName evidence="6">(thale cress) hypothetical protein</fullName>
    </submittedName>
</protein>
<sequence length="753" mass="83825">MTYGFSCRQDLTLMACLQFHLHCYCIVSDLLNDVIADSFSTANLMASGPDEVYSGRADDLPSRLLAVDCYPGHPVRVNSYSKPKYNIDILNALSGMPEMDLLLQSPLGALFSLPVRQCSLFGQLVHQLLFRQLYTDEPNATWFVFGGQPLRFSLMEFEEVTGKLGSVTVKSLLLRLKSEPQMPRWRKFQIALVVLVEGVLLSESHTVRPSVEVVEMVKNVPFFLKYPWGRHSFFRTLRYTKVGSHIRSKRFLLKKLGQSSLAIHGFPLALQLFAFRSIPLLQRHLPHADDLSTFLDQRLQRLTKLKISRLEALFSTGTRFTMSSWAGGDASFPPLPKPKKRVRDRTDTDPSCSKKKKKKTPKKPVVDRRLRFGKSSLFAEVCSANPQLDDYPSSSSSTEHNESQPHNSPPSLHASPPSPDIHSSSKPHMSADGLSPPFVHQPSESPVKGSSTLESARFNTDAVASKASPSSDLVQHVTPNCSFVHQIPINSPLDKLPSNEEVLSMFSPKGLPLLPISPASLMCPPIPSHTMKLRSSSNPASRPKCPSSKPCLPKEKPGSTSLMVSQYVHPSSLNYKNPNNGFPHRILMRITIVDSMFSSIMATSYPTFQKTSNPTQFLWHKLLLSYVKGAISGRNVPQLWLESVDTVYLPMNWGRKHWVALSVDLRRGHIAILDPISDCSSTRKVLSYMPPVAHLVDGLAQNNRGGDCGPLCIIIELHSHSLHDALNSLTDAAVDNLRAHYPIDLYEDSVEPI</sequence>
<dbReference type="Pfam" id="PF02902">
    <property type="entry name" value="Peptidase_C48"/>
    <property type="match status" value="1"/>
</dbReference>
<keyword evidence="2" id="KW-0645">Protease</keyword>
<feature type="compositionally biased region" description="Basic residues" evidence="4">
    <location>
        <begin position="353"/>
        <end position="362"/>
    </location>
</feature>
<feature type="region of interest" description="Disordered" evidence="4">
    <location>
        <begin position="329"/>
        <end position="369"/>
    </location>
</feature>
<evidence type="ECO:0000313" key="7">
    <source>
        <dbReference type="Proteomes" id="UP000516314"/>
    </source>
</evidence>
<comment type="similarity">
    <text evidence="1">Belongs to the peptidase C48 family.</text>
</comment>
<dbReference type="PANTHER" id="PTHR48449">
    <property type="entry name" value="DUF1985 DOMAIN-CONTAINING PROTEIN"/>
    <property type="match status" value="1"/>
</dbReference>
<evidence type="ECO:0000256" key="3">
    <source>
        <dbReference type="ARBA" id="ARBA00022801"/>
    </source>
</evidence>
<feature type="domain" description="Ubiquitin-like protease family profile" evidence="5">
    <location>
        <begin position="571"/>
        <end position="719"/>
    </location>
</feature>
<dbReference type="PANTHER" id="PTHR48449:SF1">
    <property type="entry name" value="DUF1985 DOMAIN-CONTAINING PROTEIN"/>
    <property type="match status" value="1"/>
</dbReference>
<evidence type="ECO:0000256" key="4">
    <source>
        <dbReference type="SAM" id="MobiDB-lite"/>
    </source>
</evidence>
<dbReference type="Gene3D" id="3.40.395.10">
    <property type="entry name" value="Adenoviral Proteinase, Chain A"/>
    <property type="match status" value="1"/>
</dbReference>
<proteinExistence type="inferred from homology"/>
<gene>
    <name evidence="6" type="ORF">AT9943_LOCUS6962</name>
</gene>
<dbReference type="SUPFAM" id="SSF54001">
    <property type="entry name" value="Cysteine proteinases"/>
    <property type="match status" value="1"/>
</dbReference>
<dbReference type="AlphaFoldDB" id="A0A7G2EAC8"/>
<feature type="compositionally biased region" description="Low complexity" evidence="4">
    <location>
        <begin position="539"/>
        <end position="551"/>
    </location>
</feature>
<organism evidence="6 7">
    <name type="scientific">Arabidopsis thaliana</name>
    <name type="common">Mouse-ear cress</name>
    <dbReference type="NCBI Taxonomy" id="3702"/>
    <lineage>
        <taxon>Eukaryota</taxon>
        <taxon>Viridiplantae</taxon>
        <taxon>Streptophyta</taxon>
        <taxon>Embryophyta</taxon>
        <taxon>Tracheophyta</taxon>
        <taxon>Spermatophyta</taxon>
        <taxon>Magnoliopsida</taxon>
        <taxon>eudicotyledons</taxon>
        <taxon>Gunneridae</taxon>
        <taxon>Pentapetalae</taxon>
        <taxon>rosids</taxon>
        <taxon>malvids</taxon>
        <taxon>Brassicales</taxon>
        <taxon>Brassicaceae</taxon>
        <taxon>Camelineae</taxon>
        <taxon>Arabidopsis</taxon>
    </lineage>
</organism>
<dbReference type="Proteomes" id="UP000516314">
    <property type="component" value="Chromosome 2"/>
</dbReference>
<dbReference type="GO" id="GO:0008234">
    <property type="term" value="F:cysteine-type peptidase activity"/>
    <property type="evidence" value="ECO:0007669"/>
    <property type="project" value="InterPro"/>
</dbReference>
<dbReference type="InterPro" id="IPR038765">
    <property type="entry name" value="Papain-like_cys_pep_sf"/>
</dbReference>
<dbReference type="InterPro" id="IPR003653">
    <property type="entry name" value="Peptidase_C48_C"/>
</dbReference>
<keyword evidence="3" id="KW-0378">Hydrolase</keyword>
<dbReference type="PROSITE" id="PS50600">
    <property type="entry name" value="ULP_PROTEASE"/>
    <property type="match status" value="1"/>
</dbReference>
<evidence type="ECO:0000313" key="6">
    <source>
        <dbReference type="EMBL" id="CAD5318748.1"/>
    </source>
</evidence>
<dbReference type="InterPro" id="IPR015410">
    <property type="entry name" value="DUF1985"/>
</dbReference>
<evidence type="ECO:0000256" key="1">
    <source>
        <dbReference type="ARBA" id="ARBA00005234"/>
    </source>
</evidence>
<evidence type="ECO:0000256" key="2">
    <source>
        <dbReference type="ARBA" id="ARBA00022670"/>
    </source>
</evidence>
<evidence type="ECO:0000259" key="5">
    <source>
        <dbReference type="PROSITE" id="PS50600"/>
    </source>
</evidence>
<reference evidence="6 7" key="1">
    <citation type="submission" date="2020-09" db="EMBL/GenBank/DDBJ databases">
        <authorList>
            <person name="Ashkenazy H."/>
        </authorList>
    </citation>
    <scope>NUCLEOTIDE SEQUENCE [LARGE SCALE GENOMIC DNA]</scope>
    <source>
        <strain evidence="7">cv. Cdm-0</strain>
    </source>
</reference>
<dbReference type="EMBL" id="LR881467">
    <property type="protein sequence ID" value="CAD5318748.1"/>
    <property type="molecule type" value="Genomic_DNA"/>
</dbReference>
<name>A0A7G2EAC8_ARATH</name>
<feature type="compositionally biased region" description="Polar residues" evidence="4">
    <location>
        <begin position="442"/>
        <end position="452"/>
    </location>
</feature>